<feature type="region of interest" description="Disordered" evidence="1">
    <location>
        <begin position="29"/>
        <end position="90"/>
    </location>
</feature>
<sequence>MASFSTLSAITLLSLALALTAQAAPVVGNESPVLSNESHKDTAGEIPWEKRIDEEESNNPWDSVPEDAIPNGEASWERRSDDEESNNPWD</sequence>
<gene>
    <name evidence="3" type="ORF">BG011_009715</name>
</gene>
<evidence type="ECO:0000313" key="3">
    <source>
        <dbReference type="EMBL" id="KAG0248952.1"/>
    </source>
</evidence>
<dbReference type="AlphaFoldDB" id="A0A9P6PMW3"/>
<feature type="chain" id="PRO_5040479714" evidence="2">
    <location>
        <begin position="24"/>
        <end position="90"/>
    </location>
</feature>
<proteinExistence type="predicted"/>
<feature type="signal peptide" evidence="2">
    <location>
        <begin position="1"/>
        <end position="23"/>
    </location>
</feature>
<dbReference type="EMBL" id="JAAAJA010000891">
    <property type="protein sequence ID" value="KAG0248952.1"/>
    <property type="molecule type" value="Genomic_DNA"/>
</dbReference>
<organism evidence="3 4">
    <name type="scientific">Mortierella polycephala</name>
    <dbReference type="NCBI Taxonomy" id="41804"/>
    <lineage>
        <taxon>Eukaryota</taxon>
        <taxon>Fungi</taxon>
        <taxon>Fungi incertae sedis</taxon>
        <taxon>Mucoromycota</taxon>
        <taxon>Mortierellomycotina</taxon>
        <taxon>Mortierellomycetes</taxon>
        <taxon>Mortierellales</taxon>
        <taxon>Mortierellaceae</taxon>
        <taxon>Mortierella</taxon>
    </lineage>
</organism>
<name>A0A9P6PMW3_9FUNG</name>
<evidence type="ECO:0000313" key="4">
    <source>
        <dbReference type="Proteomes" id="UP000726737"/>
    </source>
</evidence>
<comment type="caution">
    <text evidence="3">The sequence shown here is derived from an EMBL/GenBank/DDBJ whole genome shotgun (WGS) entry which is preliminary data.</text>
</comment>
<reference evidence="3" key="1">
    <citation type="journal article" date="2020" name="Fungal Divers.">
        <title>Resolving the Mortierellaceae phylogeny through synthesis of multi-gene phylogenetics and phylogenomics.</title>
        <authorList>
            <person name="Vandepol N."/>
            <person name="Liber J."/>
            <person name="Desiro A."/>
            <person name="Na H."/>
            <person name="Kennedy M."/>
            <person name="Barry K."/>
            <person name="Grigoriev I.V."/>
            <person name="Miller A.N."/>
            <person name="O'Donnell K."/>
            <person name="Stajich J.E."/>
            <person name="Bonito G."/>
        </authorList>
    </citation>
    <scope>NUCLEOTIDE SEQUENCE</scope>
    <source>
        <strain evidence="3">KOD948</strain>
    </source>
</reference>
<dbReference type="Proteomes" id="UP000726737">
    <property type="component" value="Unassembled WGS sequence"/>
</dbReference>
<keyword evidence="4" id="KW-1185">Reference proteome</keyword>
<keyword evidence="2" id="KW-0732">Signal</keyword>
<accession>A0A9P6PMW3</accession>
<evidence type="ECO:0000256" key="1">
    <source>
        <dbReference type="SAM" id="MobiDB-lite"/>
    </source>
</evidence>
<evidence type="ECO:0000256" key="2">
    <source>
        <dbReference type="SAM" id="SignalP"/>
    </source>
</evidence>
<protein>
    <submittedName>
        <fullName evidence="3">Uncharacterized protein</fullName>
    </submittedName>
</protein>
<feature type="compositionally biased region" description="Basic and acidic residues" evidence="1">
    <location>
        <begin position="37"/>
        <end position="53"/>
    </location>
</feature>
<dbReference type="OrthoDB" id="10464958at2759"/>